<keyword evidence="2" id="KW-1185">Reference proteome</keyword>
<dbReference type="GO" id="GO:0008168">
    <property type="term" value="F:methyltransferase activity"/>
    <property type="evidence" value="ECO:0007669"/>
    <property type="project" value="UniProtKB-KW"/>
</dbReference>
<dbReference type="AlphaFoldDB" id="A0A5C6RXI3"/>
<proteinExistence type="predicted"/>
<dbReference type="OrthoDB" id="2370471at2"/>
<evidence type="ECO:0000313" key="1">
    <source>
        <dbReference type="EMBL" id="TXB67276.1"/>
    </source>
</evidence>
<dbReference type="InterPro" id="IPR029063">
    <property type="entry name" value="SAM-dependent_MTases_sf"/>
</dbReference>
<name>A0A5C6RXI3_9FLAO</name>
<keyword evidence="1" id="KW-0808">Transferase</keyword>
<evidence type="ECO:0000313" key="2">
    <source>
        <dbReference type="Proteomes" id="UP000321721"/>
    </source>
</evidence>
<comment type="caution">
    <text evidence="1">The sequence shown here is derived from an EMBL/GenBank/DDBJ whole genome shotgun (WGS) entry which is preliminary data.</text>
</comment>
<dbReference type="Gene3D" id="3.40.50.150">
    <property type="entry name" value="Vaccinia Virus protein VP39"/>
    <property type="match status" value="1"/>
</dbReference>
<dbReference type="PANTHER" id="PTHR43861">
    <property type="entry name" value="TRANS-ACONITATE 2-METHYLTRANSFERASE-RELATED"/>
    <property type="match status" value="1"/>
</dbReference>
<gene>
    <name evidence="1" type="ORF">FRY74_03565</name>
</gene>
<organism evidence="1 2">
    <name type="scientific">Vicingus serpentipes</name>
    <dbReference type="NCBI Taxonomy" id="1926625"/>
    <lineage>
        <taxon>Bacteria</taxon>
        <taxon>Pseudomonadati</taxon>
        <taxon>Bacteroidota</taxon>
        <taxon>Flavobacteriia</taxon>
        <taxon>Flavobacteriales</taxon>
        <taxon>Vicingaceae</taxon>
        <taxon>Vicingus</taxon>
    </lineage>
</organism>
<dbReference type="EMBL" id="VOOS01000001">
    <property type="protein sequence ID" value="TXB67276.1"/>
    <property type="molecule type" value="Genomic_DNA"/>
</dbReference>
<reference evidence="1 2" key="1">
    <citation type="submission" date="2019-08" db="EMBL/GenBank/DDBJ databases">
        <title>Genome of Vicingus serpentipes NCIMB 15042.</title>
        <authorList>
            <person name="Bowman J.P."/>
        </authorList>
    </citation>
    <scope>NUCLEOTIDE SEQUENCE [LARGE SCALE GENOMIC DNA]</scope>
    <source>
        <strain evidence="1 2">NCIMB 15042</strain>
    </source>
</reference>
<dbReference type="Pfam" id="PF13489">
    <property type="entry name" value="Methyltransf_23"/>
    <property type="match status" value="1"/>
</dbReference>
<dbReference type="SUPFAM" id="SSF53335">
    <property type="entry name" value="S-adenosyl-L-methionine-dependent methyltransferases"/>
    <property type="match status" value="1"/>
</dbReference>
<dbReference type="Proteomes" id="UP000321721">
    <property type="component" value="Unassembled WGS sequence"/>
</dbReference>
<protein>
    <submittedName>
        <fullName evidence="1">Class I SAM-dependent methyltransferase</fullName>
    </submittedName>
</protein>
<accession>A0A5C6RXI3</accession>
<sequence length="288" mass="32951">MKFHQTCLICSSPKLKKMTDYKDAFLCKCKKCGFVFSVKIPSQKDLSSFYDGYGEYEYISPITIARYNELLDYFEKYRENNNLLDIGTGTGTFLIEAKKRGWDVYGTEYGEDKVKLGIQNGIKMADGVLSTLNYTVKFDVITSFEVIEHINNPCNEIENIKNLLRKGGVFYITTPNFNSLSRRYLKNKWQQIFYPEHLSYYSVKTLSKVLKDCSLIPIKAKTTGISLTVYKKSKGANISLGNSDDSDDEILRNKIETSFVLAIIKDLINSILSFFRLGDTIKIFAVKK</sequence>
<dbReference type="CDD" id="cd02440">
    <property type="entry name" value="AdoMet_MTases"/>
    <property type="match status" value="1"/>
</dbReference>
<dbReference type="PANTHER" id="PTHR43861:SF6">
    <property type="entry name" value="METHYLTRANSFERASE TYPE 11"/>
    <property type="match status" value="1"/>
</dbReference>
<dbReference type="GO" id="GO:0032259">
    <property type="term" value="P:methylation"/>
    <property type="evidence" value="ECO:0007669"/>
    <property type="project" value="UniProtKB-KW"/>
</dbReference>
<keyword evidence="1" id="KW-0489">Methyltransferase</keyword>